<keyword evidence="5 7" id="KW-0418">Kinase</keyword>
<dbReference type="GO" id="GO:0044206">
    <property type="term" value="P:UMP salvage"/>
    <property type="evidence" value="ECO:0007669"/>
    <property type="project" value="UniProtKB-UniPathway"/>
</dbReference>
<dbReference type="InterPro" id="IPR000764">
    <property type="entry name" value="Uridine_kinase-like"/>
</dbReference>
<evidence type="ECO:0000256" key="3">
    <source>
        <dbReference type="ARBA" id="ARBA00022679"/>
    </source>
</evidence>
<dbReference type="GO" id="GO:0004849">
    <property type="term" value="F:uridine kinase activity"/>
    <property type="evidence" value="ECO:0007669"/>
    <property type="project" value="UniProtKB-EC"/>
</dbReference>
<dbReference type="NCBIfam" id="TIGR00235">
    <property type="entry name" value="udk"/>
    <property type="match status" value="1"/>
</dbReference>
<feature type="domain" description="Phosphoribulokinase/uridine kinase" evidence="6">
    <location>
        <begin position="8"/>
        <end position="166"/>
    </location>
</feature>
<evidence type="ECO:0000256" key="1">
    <source>
        <dbReference type="ARBA" id="ARBA00004690"/>
    </source>
</evidence>
<evidence type="ECO:0000313" key="7">
    <source>
        <dbReference type="EMBL" id="EKC61775.1"/>
    </source>
</evidence>
<comment type="pathway">
    <text evidence="1">Pyrimidine metabolism; UMP biosynthesis via salvage pathway; UMP from uridine: step 1/1.</text>
</comment>
<dbReference type="CDD" id="cd02023">
    <property type="entry name" value="UMPK"/>
    <property type="match status" value="1"/>
</dbReference>
<dbReference type="Pfam" id="PF00485">
    <property type="entry name" value="PRK"/>
    <property type="match status" value="1"/>
</dbReference>
<dbReference type="InterPro" id="IPR027417">
    <property type="entry name" value="P-loop_NTPase"/>
</dbReference>
<dbReference type="InterPro" id="IPR006083">
    <property type="entry name" value="PRK/URK"/>
</dbReference>
<organism evidence="7">
    <name type="scientific">human gut metagenome</name>
    <dbReference type="NCBI Taxonomy" id="408170"/>
    <lineage>
        <taxon>unclassified sequences</taxon>
        <taxon>metagenomes</taxon>
        <taxon>organismal metagenomes</taxon>
    </lineage>
</organism>
<dbReference type="EMBL" id="AJWY01008240">
    <property type="protein sequence ID" value="EKC61775.1"/>
    <property type="molecule type" value="Genomic_DNA"/>
</dbReference>
<reference evidence="7" key="1">
    <citation type="journal article" date="2013" name="Environ. Microbiol.">
        <title>Microbiota from the distal guts of lean and obese adolescents exhibit partial functional redundancy besides clear differences in community structure.</title>
        <authorList>
            <person name="Ferrer M."/>
            <person name="Ruiz A."/>
            <person name="Lanza F."/>
            <person name="Haange S.B."/>
            <person name="Oberbach A."/>
            <person name="Till H."/>
            <person name="Bargiela R."/>
            <person name="Campoy C."/>
            <person name="Segura M.T."/>
            <person name="Richter M."/>
            <person name="von Bergen M."/>
            <person name="Seifert J."/>
            <person name="Suarez A."/>
        </authorList>
    </citation>
    <scope>NUCLEOTIDE SEQUENCE</scope>
</reference>
<accession>K1T608</accession>
<dbReference type="NCBIfam" id="NF004018">
    <property type="entry name" value="PRK05480.1"/>
    <property type="match status" value="1"/>
</dbReference>
<dbReference type="GO" id="GO:0005524">
    <property type="term" value="F:ATP binding"/>
    <property type="evidence" value="ECO:0007669"/>
    <property type="project" value="InterPro"/>
</dbReference>
<dbReference type="PRINTS" id="PR00988">
    <property type="entry name" value="URIDINKINASE"/>
</dbReference>
<keyword evidence="3 7" id="KW-0808">Transferase</keyword>
<dbReference type="UniPathway" id="UPA00574">
    <property type="reaction ID" value="UER00637"/>
</dbReference>
<comment type="caution">
    <text evidence="7">The sequence shown here is derived from an EMBL/GenBank/DDBJ whole genome shotgun (WGS) entry which is preliminary data.</text>
</comment>
<evidence type="ECO:0000259" key="6">
    <source>
        <dbReference type="Pfam" id="PF00485"/>
    </source>
</evidence>
<keyword evidence="4" id="KW-0547">Nucleotide-binding</keyword>
<evidence type="ECO:0000256" key="4">
    <source>
        <dbReference type="ARBA" id="ARBA00022741"/>
    </source>
</evidence>
<dbReference type="Gene3D" id="3.40.50.300">
    <property type="entry name" value="P-loop containing nucleotide triphosphate hydrolases"/>
    <property type="match status" value="1"/>
</dbReference>
<evidence type="ECO:0000256" key="5">
    <source>
        <dbReference type="ARBA" id="ARBA00022777"/>
    </source>
</evidence>
<feature type="non-terminal residue" evidence="7">
    <location>
        <position position="174"/>
    </location>
</feature>
<dbReference type="SUPFAM" id="SSF52540">
    <property type="entry name" value="P-loop containing nucleoside triphosphate hydrolases"/>
    <property type="match status" value="1"/>
</dbReference>
<gene>
    <name evidence="7" type="ORF">LEA_12180</name>
</gene>
<dbReference type="EC" id="2.7.1.48" evidence="2"/>
<sequence length="174" mass="20459">MNRFGDNISVLSHDNYYKRHDEMSYEERTHLNYDCPDAFDTDMMIEHLRMLKNGQAIDCPTYDYTIHNRADEVLHVEPRRVIVVEGIMIFVDKTLCDEMNIRIFVDADADVRLCRRIRRDVKKRGRSIDSVIDQYLTTVKPMHELYVEPSKKNANLIVPEGGKNLIALEMIINR</sequence>
<evidence type="ECO:0000256" key="2">
    <source>
        <dbReference type="ARBA" id="ARBA00012137"/>
    </source>
</evidence>
<dbReference type="PANTHER" id="PTHR10285">
    <property type="entry name" value="URIDINE KINASE"/>
    <property type="match status" value="1"/>
</dbReference>
<protein>
    <recommendedName>
        <fullName evidence="2">uridine/cytidine kinase</fullName>
        <ecNumber evidence="2">2.7.1.48</ecNumber>
    </recommendedName>
</protein>
<proteinExistence type="predicted"/>
<dbReference type="AlphaFoldDB" id="K1T608"/>
<name>K1T608_9ZZZZ</name>